<reference evidence="1 2" key="1">
    <citation type="submission" date="2016-10" db="EMBL/GenBank/DDBJ databases">
        <authorList>
            <person name="de Groot N.N."/>
        </authorList>
    </citation>
    <scope>NUCLEOTIDE SEQUENCE [LARGE SCALE GENOMIC DNA]</scope>
    <source>
        <strain evidence="1 2">DSM 12271</strain>
    </source>
</reference>
<dbReference type="OrthoDB" id="2381377at2"/>
<name>A0A1I0WI07_9CLOT</name>
<dbReference type="EMBL" id="FOKI01000005">
    <property type="protein sequence ID" value="SFA87868.1"/>
    <property type="molecule type" value="Genomic_DNA"/>
</dbReference>
<evidence type="ECO:0000313" key="2">
    <source>
        <dbReference type="Proteomes" id="UP000198619"/>
    </source>
</evidence>
<dbReference type="NCBIfam" id="NF045650">
    <property type="entry name" value="CD1247_Nterm"/>
    <property type="match status" value="1"/>
</dbReference>
<keyword evidence="2" id="KW-1185">Reference proteome</keyword>
<accession>A0A1I0WI07</accession>
<proteinExistence type="predicted"/>
<dbReference type="STRING" id="84698.SAMN04488528_100584"/>
<evidence type="ECO:0000313" key="1">
    <source>
        <dbReference type="EMBL" id="SFA87868.1"/>
    </source>
</evidence>
<protein>
    <submittedName>
        <fullName evidence="1">Uncharacterized protein</fullName>
    </submittedName>
</protein>
<dbReference type="InterPro" id="IPR054688">
    <property type="entry name" value="CD1247_N"/>
</dbReference>
<dbReference type="Proteomes" id="UP000198619">
    <property type="component" value="Unassembled WGS sequence"/>
</dbReference>
<gene>
    <name evidence="1" type="ORF">SAMN04488528_100584</name>
</gene>
<dbReference type="AlphaFoldDB" id="A0A1I0WI07"/>
<dbReference type="RefSeq" id="WP_090039166.1">
    <property type="nucleotide sequence ID" value="NZ_FOKI01000005.1"/>
</dbReference>
<sequence>MKEIEGRVSYIKGLMDGLNIDKECKEGKIFTEILNLINDLALDMDSSHDDLEEYIDSVDSELSVIKRDYYDLDEAIGDIEEEDVEEEYCEVQCDSCNEVIYVEKNLLEEDNSIPCPFCQHEIQLKKK</sequence>
<organism evidence="1 2">
    <name type="scientific">Clostridium frigidicarnis</name>
    <dbReference type="NCBI Taxonomy" id="84698"/>
    <lineage>
        <taxon>Bacteria</taxon>
        <taxon>Bacillati</taxon>
        <taxon>Bacillota</taxon>
        <taxon>Clostridia</taxon>
        <taxon>Eubacteriales</taxon>
        <taxon>Clostridiaceae</taxon>
        <taxon>Clostridium</taxon>
    </lineage>
</organism>